<feature type="non-terminal residue" evidence="5">
    <location>
        <position position="1"/>
    </location>
</feature>
<feature type="region of interest" description="Disordered" evidence="3">
    <location>
        <begin position="179"/>
        <end position="211"/>
    </location>
</feature>
<dbReference type="PANTHER" id="PTHR32075:SF6">
    <property type="entry name" value="ISWI CHROMATIN-REMODELING COMPLEX SUBUNIT YPL216W-RELATED"/>
    <property type="match status" value="1"/>
</dbReference>
<dbReference type="EMBL" id="MBFS01001657">
    <property type="protein sequence ID" value="PVV00765.1"/>
    <property type="molecule type" value="Genomic_DNA"/>
</dbReference>
<feature type="region of interest" description="Disordered" evidence="3">
    <location>
        <begin position="397"/>
        <end position="459"/>
    </location>
</feature>
<dbReference type="InterPro" id="IPR028941">
    <property type="entry name" value="WHIM2_dom"/>
</dbReference>
<evidence type="ECO:0000256" key="1">
    <source>
        <dbReference type="ARBA" id="ARBA00004123"/>
    </source>
</evidence>
<protein>
    <recommendedName>
        <fullName evidence="4">WHIM2 domain-containing protein</fullName>
    </recommendedName>
</protein>
<accession>A0A2T9Z894</accession>
<feature type="compositionally biased region" description="Polar residues" evidence="3">
    <location>
        <begin position="634"/>
        <end position="651"/>
    </location>
</feature>
<feature type="region of interest" description="Disordered" evidence="3">
    <location>
        <begin position="63"/>
        <end position="83"/>
    </location>
</feature>
<feature type="region of interest" description="Disordered" evidence="3">
    <location>
        <begin position="620"/>
        <end position="652"/>
    </location>
</feature>
<evidence type="ECO:0000256" key="3">
    <source>
        <dbReference type="SAM" id="MobiDB-lite"/>
    </source>
</evidence>
<evidence type="ECO:0000256" key="2">
    <source>
        <dbReference type="ARBA" id="ARBA00023242"/>
    </source>
</evidence>
<keyword evidence="2" id="KW-0539">Nucleus</keyword>
<evidence type="ECO:0000259" key="4">
    <source>
        <dbReference type="Pfam" id="PF15613"/>
    </source>
</evidence>
<comment type="subcellular location">
    <subcellularLocation>
        <location evidence="1">Nucleus</location>
    </subcellularLocation>
</comment>
<feature type="compositionally biased region" description="Polar residues" evidence="3">
    <location>
        <begin position="431"/>
        <end position="455"/>
    </location>
</feature>
<dbReference type="AlphaFoldDB" id="A0A2T9Z894"/>
<feature type="compositionally biased region" description="Polar residues" evidence="3">
    <location>
        <begin position="332"/>
        <end position="343"/>
    </location>
</feature>
<feature type="compositionally biased region" description="Polar residues" evidence="3">
    <location>
        <begin position="980"/>
        <end position="990"/>
    </location>
</feature>
<sequence length="1024" mass="115942">NYIKHALKFKMPQSTKTKENDVEKEDQFVSHLLKVAEENLKLLLNPKAKKQLSSHQSTLSSFKSSSALQSTPKSKPINGNKTFPFIKIENSPTPIPKPKQNNFELLKISLSSIKRFPIDDLLLIQYTYLIEKNNLLNFLENQLKGTSQKTKRQAEYHISPAKKQLKLTTSGTLKLTDCTTPSVTNKNGSSKELDNNSLKDNNQSQRPPQWPIPQSCWRVDKHLIGVTFQSFVFYNWYSRPLQISGFTLDQYEDMLGHGLGSYNNSAQNKDYPATPLSNLLRTCIVSVLNLIIVDRVNEGPTTELFEGRSAIFEQTYPNLNDFLNQFVPETSNASSEMNTLEHQSSQDKIENPVTSSGDISGQPVEVVASRDSDTSELSSLDEFSDLSYDSDYANSDKSFNSSDIEFQPTSKREKSIEHKKPEPKVSRKSGLRNSSKTEGETASSDSGDESNQSEYQSDKENNIAKSYIVSFGNTKINTNELSTKFQRLGLLSKLYRSWWKSKVENNSKTWIYALVGWMLESSAEHKQFIEIVSTITRNGYQPESLTQSLLTLVSIEQRLDIFEKLQSDALTCDSIRDYMDLCHNESLLLKKDLSDIQRDLKKINEDKELLEKGIDPSAIQKTGQVEKDSEKSSNIEGQNKPEPSSSSFTNISKKRNSEPVFDVNREKSKLYKHESQLQKQKVSIERDLQRCQIPFLAPLGQDRFGTKYFYVDGIGSGISNTTSRLWVSLTPNYFINLAKGKLAKNKKGDHSFPLPDFVYKIVYLNMGTDLAPIAIGDINKHIKDLNCSFNKNPNNIVPNVNDTWLCYSSSDEIDSLISWLDPRGSSEAALLENLKEIYSRITNAMKRRQTLLEQEHENFIHFVKYLNSFDDSVDGAQLLNKSLDKSSLRLSDAGQFCSWSILSRFQDGYKHSSDDRCHITKSPAYCTFSEVLHSAYGNIPPPDISSNTEHGVAKPEECHPNECGVSSLAHSDLIDRNNFSEHYSSDSNNGEFGDRPTVRPISLRTRNKARSKAPSFVENYISYR</sequence>
<evidence type="ECO:0000313" key="5">
    <source>
        <dbReference type="EMBL" id="PVV00765.1"/>
    </source>
</evidence>
<keyword evidence="6" id="KW-1185">Reference proteome</keyword>
<dbReference type="OrthoDB" id="332390at2759"/>
<comment type="caution">
    <text evidence="5">The sequence shown here is derived from an EMBL/GenBank/DDBJ whole genome shotgun (WGS) entry which is preliminary data.</text>
</comment>
<dbReference type="GO" id="GO:0000781">
    <property type="term" value="C:chromosome, telomeric region"/>
    <property type="evidence" value="ECO:0007669"/>
    <property type="project" value="GOC"/>
</dbReference>
<feature type="compositionally biased region" description="Polar residues" evidence="3">
    <location>
        <begin position="71"/>
        <end position="81"/>
    </location>
</feature>
<dbReference type="GO" id="GO:0031509">
    <property type="term" value="P:subtelomeric heterochromatin formation"/>
    <property type="evidence" value="ECO:0007669"/>
    <property type="project" value="TreeGrafter"/>
</dbReference>
<dbReference type="PANTHER" id="PTHR32075">
    <property type="entry name" value="ISWI CHROMATIN-REMODELING COMPLEX SUBUNIT YPL216W-RELATED"/>
    <property type="match status" value="1"/>
</dbReference>
<gene>
    <name evidence="5" type="ORF">BB560_004841</name>
</gene>
<dbReference type="Proteomes" id="UP000245609">
    <property type="component" value="Unassembled WGS sequence"/>
</dbReference>
<reference evidence="5 6" key="1">
    <citation type="journal article" date="2018" name="MBio">
        <title>Comparative Genomics Reveals the Core Gene Toolbox for the Fungus-Insect Symbiosis.</title>
        <authorList>
            <person name="Wang Y."/>
            <person name="Stata M."/>
            <person name="Wang W."/>
            <person name="Stajich J.E."/>
            <person name="White M.M."/>
            <person name="Moncalvo J.M."/>
        </authorList>
    </citation>
    <scope>NUCLEOTIDE SEQUENCE [LARGE SCALE GENOMIC DNA]</scope>
    <source>
        <strain evidence="5 6">SC-DP-2</strain>
    </source>
</reference>
<feature type="compositionally biased region" description="Polar residues" evidence="3">
    <location>
        <begin position="397"/>
        <end position="409"/>
    </location>
</feature>
<proteinExistence type="predicted"/>
<feature type="region of interest" description="Disordered" evidence="3">
    <location>
        <begin position="979"/>
        <end position="999"/>
    </location>
</feature>
<evidence type="ECO:0000313" key="6">
    <source>
        <dbReference type="Proteomes" id="UP000245609"/>
    </source>
</evidence>
<dbReference type="Pfam" id="PF15613">
    <property type="entry name" value="WSD"/>
    <property type="match status" value="1"/>
</dbReference>
<feature type="compositionally biased region" description="Basic and acidic residues" evidence="3">
    <location>
        <begin position="410"/>
        <end position="425"/>
    </location>
</feature>
<feature type="compositionally biased region" description="Polar residues" evidence="3">
    <location>
        <begin position="195"/>
        <end position="207"/>
    </location>
</feature>
<dbReference type="STRING" id="133381.A0A2T9Z894"/>
<dbReference type="GO" id="GO:0005634">
    <property type="term" value="C:nucleus"/>
    <property type="evidence" value="ECO:0007669"/>
    <property type="project" value="UniProtKB-SubCell"/>
</dbReference>
<feature type="compositionally biased region" description="Polar residues" evidence="3">
    <location>
        <begin position="179"/>
        <end position="188"/>
    </location>
</feature>
<feature type="region of interest" description="Disordered" evidence="3">
    <location>
        <begin position="332"/>
        <end position="378"/>
    </location>
</feature>
<organism evidence="5 6">
    <name type="scientific">Smittium megazygosporum</name>
    <dbReference type="NCBI Taxonomy" id="133381"/>
    <lineage>
        <taxon>Eukaryota</taxon>
        <taxon>Fungi</taxon>
        <taxon>Fungi incertae sedis</taxon>
        <taxon>Zoopagomycota</taxon>
        <taxon>Kickxellomycotina</taxon>
        <taxon>Harpellomycetes</taxon>
        <taxon>Harpellales</taxon>
        <taxon>Legeriomycetaceae</taxon>
        <taxon>Smittium</taxon>
    </lineage>
</organism>
<name>A0A2T9Z894_9FUNG</name>
<feature type="compositionally biased region" description="Basic and acidic residues" evidence="3">
    <location>
        <begin position="624"/>
        <end position="633"/>
    </location>
</feature>
<feature type="domain" description="WHIM2" evidence="4">
    <location>
        <begin position="697"/>
        <end position="837"/>
    </location>
</feature>